<gene>
    <name evidence="2" type="ORF">J1N35_017984</name>
</gene>
<keyword evidence="3" id="KW-1185">Reference proteome</keyword>
<name>A0A9D4A4K6_9ROSI</name>
<feature type="region of interest" description="Disordered" evidence="1">
    <location>
        <begin position="60"/>
        <end position="96"/>
    </location>
</feature>
<proteinExistence type="predicted"/>
<dbReference type="Proteomes" id="UP000828251">
    <property type="component" value="Unassembled WGS sequence"/>
</dbReference>
<accession>A0A9D4A4K6</accession>
<organism evidence="2 3">
    <name type="scientific">Gossypium stocksii</name>
    <dbReference type="NCBI Taxonomy" id="47602"/>
    <lineage>
        <taxon>Eukaryota</taxon>
        <taxon>Viridiplantae</taxon>
        <taxon>Streptophyta</taxon>
        <taxon>Embryophyta</taxon>
        <taxon>Tracheophyta</taxon>
        <taxon>Spermatophyta</taxon>
        <taxon>Magnoliopsida</taxon>
        <taxon>eudicotyledons</taxon>
        <taxon>Gunneridae</taxon>
        <taxon>Pentapetalae</taxon>
        <taxon>rosids</taxon>
        <taxon>malvids</taxon>
        <taxon>Malvales</taxon>
        <taxon>Malvaceae</taxon>
        <taxon>Malvoideae</taxon>
        <taxon>Gossypium</taxon>
    </lineage>
</organism>
<feature type="compositionally biased region" description="Acidic residues" evidence="1">
    <location>
        <begin position="76"/>
        <end position="96"/>
    </location>
</feature>
<dbReference type="OrthoDB" id="998310at2759"/>
<comment type="caution">
    <text evidence="2">The sequence shown here is derived from an EMBL/GenBank/DDBJ whole genome shotgun (WGS) entry which is preliminary data.</text>
</comment>
<sequence>MHESDRVMPQFGFVKNILSSPQNLNELYKIDLWGRTEEDWSKFHAKYINLWAQRMQIQFNTEEQDKDENNVRDRDGDDDNDDNDKDEDDKDDEIMS</sequence>
<evidence type="ECO:0000313" key="2">
    <source>
        <dbReference type="EMBL" id="KAH1090727.1"/>
    </source>
</evidence>
<reference evidence="2 3" key="1">
    <citation type="journal article" date="2021" name="Plant Biotechnol. J.">
        <title>Multi-omics assisted identification of the key and species-specific regulatory components of drought-tolerant mechanisms in Gossypium stocksii.</title>
        <authorList>
            <person name="Yu D."/>
            <person name="Ke L."/>
            <person name="Zhang D."/>
            <person name="Wu Y."/>
            <person name="Sun Y."/>
            <person name="Mei J."/>
            <person name="Sun J."/>
            <person name="Sun Y."/>
        </authorList>
    </citation>
    <scope>NUCLEOTIDE SEQUENCE [LARGE SCALE GENOMIC DNA]</scope>
    <source>
        <strain evidence="3">cv. E1</strain>
        <tissue evidence="2">Leaf</tissue>
    </source>
</reference>
<evidence type="ECO:0000256" key="1">
    <source>
        <dbReference type="SAM" id="MobiDB-lite"/>
    </source>
</evidence>
<dbReference type="EMBL" id="JAIQCV010000006">
    <property type="protein sequence ID" value="KAH1090727.1"/>
    <property type="molecule type" value="Genomic_DNA"/>
</dbReference>
<protein>
    <submittedName>
        <fullName evidence="2">Uncharacterized protein</fullName>
    </submittedName>
</protein>
<evidence type="ECO:0000313" key="3">
    <source>
        <dbReference type="Proteomes" id="UP000828251"/>
    </source>
</evidence>
<dbReference type="AlphaFoldDB" id="A0A9D4A4K6"/>